<evidence type="ECO:0000256" key="6">
    <source>
        <dbReference type="ARBA" id="ARBA00022989"/>
    </source>
</evidence>
<evidence type="ECO:0000256" key="8">
    <source>
        <dbReference type="ARBA" id="ARBA00032658"/>
    </source>
</evidence>
<evidence type="ECO:0000256" key="10">
    <source>
        <dbReference type="SAM" id="Phobius"/>
    </source>
</evidence>
<dbReference type="AlphaFoldDB" id="A0A915C2B1"/>
<keyword evidence="7 10" id="KW-0472">Membrane</keyword>
<feature type="transmembrane region" description="Helical" evidence="10">
    <location>
        <begin position="81"/>
        <end position="101"/>
    </location>
</feature>
<dbReference type="GO" id="GO:1905897">
    <property type="term" value="P:regulation of response to endoplasmic reticulum stress"/>
    <property type="evidence" value="ECO:0007669"/>
    <property type="project" value="TreeGrafter"/>
</dbReference>
<evidence type="ECO:0000256" key="2">
    <source>
        <dbReference type="ARBA" id="ARBA00004127"/>
    </source>
</evidence>
<feature type="transmembrane region" description="Helical" evidence="10">
    <location>
        <begin position="188"/>
        <end position="206"/>
    </location>
</feature>
<keyword evidence="5 10" id="KW-0812">Transmembrane</keyword>
<feature type="transmembrane region" description="Helical" evidence="10">
    <location>
        <begin position="6"/>
        <end position="24"/>
    </location>
</feature>
<evidence type="ECO:0000313" key="12">
    <source>
        <dbReference type="Proteomes" id="UP000887569"/>
    </source>
</evidence>
<organism evidence="12 14">
    <name type="scientific">Parascaris univalens</name>
    <name type="common">Nematode worm</name>
    <dbReference type="NCBI Taxonomy" id="6257"/>
    <lineage>
        <taxon>Eukaryota</taxon>
        <taxon>Metazoa</taxon>
        <taxon>Ecdysozoa</taxon>
        <taxon>Nematoda</taxon>
        <taxon>Chromadorea</taxon>
        <taxon>Rhabditida</taxon>
        <taxon>Spirurina</taxon>
        <taxon>Ascaridomorpha</taxon>
        <taxon>Ascaridoidea</taxon>
        <taxon>Ascarididae</taxon>
        <taxon>Parascaris</taxon>
    </lineage>
</organism>
<sequence length="598" mass="65963">MFLSTIVSSFFAIWSLVFLVDYYLRSFDVKYYVDFAHRIGLTVSFLQLRFYTNRFHNGLLNQRVQGFGPSRPHMASRLVSLWFMTGAAIAVVSFCGITLYLSNLLLNELLTWYSFVHLEPVSIVLKPKIATQLDAEPTVHQPAESRAALTLVVPGFNVPWWHLPLFILALVIAGIMHELGHALAAVNANVPVSGFGIFIFAIYPGAFTEIDSDALSRSSSVQKMRIFGAGIWHNLVLALFGYLLFFSAPMLLSPLYSRNAGVLVRGVSRKSGLSGEAGLHKGDVLSAVDDCRVHNIGDLLTCVDYLRNAPVTGYCLSPADVLPYVATEVEALGSGELHCCGDYPSDKSLSHICFHFRNSGLSLHDEQLLARMAYSNASRIAELLGLEGAPVNMRKLGAKRDGHGGAKIAVAKMTAQSGGRSDQPSMHACLAARFVTGHETCDASSDCDRLSVRKSGRLCVYPALFNGTSLLRLFIVGSSKPVLFIGSIYELVNDVEISELVPRFSFVPSWLPFVGELFSKYLVTFSSAMALLNAVPCYGLDGQLMVSTIIESFFSKWAPSRRRKLNTLLLHYGTFLLSFNVIIGIFRSFVPFFKEFYF</sequence>
<evidence type="ECO:0000256" key="7">
    <source>
        <dbReference type="ARBA" id="ARBA00023136"/>
    </source>
</evidence>
<comment type="subcellular location">
    <subcellularLocation>
        <location evidence="2">Endomembrane system</location>
        <topology evidence="2">Multi-pass membrane protein</topology>
    </subcellularLocation>
</comment>
<dbReference type="WBParaSite" id="PgR080_g052_t03">
    <property type="protein sequence ID" value="PgR080_g052_t03"/>
    <property type="gene ID" value="PgR080_g052"/>
</dbReference>
<feature type="transmembrane region" description="Helical" evidence="10">
    <location>
        <begin position="569"/>
        <end position="590"/>
    </location>
</feature>
<evidence type="ECO:0000256" key="3">
    <source>
        <dbReference type="ARBA" id="ARBA00012347"/>
    </source>
</evidence>
<dbReference type="GO" id="GO:0031293">
    <property type="term" value="P:membrane protein intracellular domain proteolysis"/>
    <property type="evidence" value="ECO:0007669"/>
    <property type="project" value="TreeGrafter"/>
</dbReference>
<accession>A0A915C2B1</accession>
<dbReference type="InterPro" id="IPR001193">
    <property type="entry name" value="MBTPS2"/>
</dbReference>
<dbReference type="Proteomes" id="UP000887569">
    <property type="component" value="Unplaced"/>
</dbReference>
<dbReference type="Pfam" id="PF02163">
    <property type="entry name" value="Peptidase_M50"/>
    <property type="match status" value="1"/>
</dbReference>
<dbReference type="PANTHER" id="PTHR13325">
    <property type="entry name" value="PROTEASE M50 MEMBRANE-BOUND TRANSCRIPTION FACTOR SITE 2 PROTEASE"/>
    <property type="match status" value="1"/>
</dbReference>
<name>A0A915C2B1_PARUN</name>
<comment type="catalytic activity">
    <reaction evidence="1">
        <text>Cleaves several transcription factors that are type-2 transmembrane proteins within membrane-spanning domains. Known substrates include sterol regulatory element-binding protein (SREBP) -1, SREBP-2 and forms of the transcriptional activator ATF6. SREBP-2 is cleaved at the site 477-DRSRILL-|-CVLTFLCLSFNPLTSLLQWGGA-505. The residues Asn-Pro, 11 residues distal to the site of cleavage in the membrane-spanning domain, are important for cleavage by S2P endopeptidase. Replacement of either of these residues does not prevent cleavage, but there is no cleavage if both of these residues are replaced.</text>
        <dbReference type="EC" id="3.4.24.85"/>
    </reaction>
</comment>
<dbReference type="InterPro" id="IPR008915">
    <property type="entry name" value="Peptidase_M50"/>
</dbReference>
<dbReference type="PANTHER" id="PTHR13325:SF3">
    <property type="entry name" value="MEMBRANE-BOUND TRANSCRIPTION FACTOR SITE-2 PROTEASE"/>
    <property type="match status" value="1"/>
</dbReference>
<evidence type="ECO:0000256" key="5">
    <source>
        <dbReference type="ARBA" id="ARBA00022692"/>
    </source>
</evidence>
<proteinExistence type="predicted"/>
<evidence type="ECO:0000256" key="4">
    <source>
        <dbReference type="ARBA" id="ARBA00014400"/>
    </source>
</evidence>
<keyword evidence="6 10" id="KW-1133">Transmembrane helix</keyword>
<evidence type="ECO:0000256" key="9">
    <source>
        <dbReference type="ARBA" id="ARBA00045828"/>
    </source>
</evidence>
<dbReference type="EC" id="3.4.24.85" evidence="3"/>
<reference evidence="13 14" key="1">
    <citation type="submission" date="2022-11" db="UniProtKB">
        <authorList>
            <consortium name="WormBaseParasite"/>
        </authorList>
    </citation>
    <scope>IDENTIFICATION</scope>
</reference>
<comment type="function">
    <text evidence="9">Zinc metalloprotease that mediates intramembrane proteolysis of proteins such as ATF6, ATF6B, SREBF1/SREBP1 and SREBF2/SREBP2. Catalyzes the second step in the proteolytic activation of the sterol regulatory element-binding proteins (SREBPs) SREBF1/SREBP1 and SREBF2/SREBP2: cleaves SREBPs within the first transmembrane segment, thereby releasing the N-terminal segment with a portion of the transmembrane segment attached. Mature N-terminal SREBP fragments shuttle to the nucleus and activate gene transcription. Also mediates the second step in the proteolytic activation of the cyclic AMP-dependent transcription factor ATF-6 (ATF6 and ATF6B). Involved in intramembrane proteolysis during bone formation. In astrocytes and osteoblasts, upon DNA damage and ER stress, mediates the second step of the regulated intramembrane proteolytic activation of the transcription factor CREB3L1, leading to the inhibition of cell-cycle progression.</text>
</comment>
<evidence type="ECO:0000313" key="14">
    <source>
        <dbReference type="WBParaSite" id="PgR080_g052_t03"/>
    </source>
</evidence>
<dbReference type="GO" id="GO:0012505">
    <property type="term" value="C:endomembrane system"/>
    <property type="evidence" value="ECO:0007669"/>
    <property type="project" value="UniProtKB-SubCell"/>
</dbReference>
<evidence type="ECO:0000259" key="11">
    <source>
        <dbReference type="Pfam" id="PF02163"/>
    </source>
</evidence>
<feature type="transmembrane region" description="Helical" evidence="10">
    <location>
        <begin position="159"/>
        <end position="176"/>
    </location>
</feature>
<dbReference type="WBParaSite" id="PgR080_g052_t02">
    <property type="protein sequence ID" value="PgR080_g052_t02"/>
    <property type="gene ID" value="PgR080_g052"/>
</dbReference>
<evidence type="ECO:0000256" key="1">
    <source>
        <dbReference type="ARBA" id="ARBA00001350"/>
    </source>
</evidence>
<dbReference type="WBParaSite" id="PgR080_g052_t04">
    <property type="protein sequence ID" value="PgR080_g052_t04"/>
    <property type="gene ID" value="PgR080_g052"/>
</dbReference>
<keyword evidence="12" id="KW-1185">Reference proteome</keyword>
<feature type="domain" description="Peptidase M50" evidence="11">
    <location>
        <begin position="166"/>
        <end position="565"/>
    </location>
</feature>
<evidence type="ECO:0000313" key="13">
    <source>
        <dbReference type="WBParaSite" id="PgR080_g052_t02"/>
    </source>
</evidence>
<dbReference type="GO" id="GO:0005737">
    <property type="term" value="C:cytoplasm"/>
    <property type="evidence" value="ECO:0007669"/>
    <property type="project" value="TreeGrafter"/>
</dbReference>
<protein>
    <recommendedName>
        <fullName evidence="4">Membrane-bound transcription factor site-2 protease</fullName>
        <ecNumber evidence="3">3.4.24.85</ecNumber>
    </recommendedName>
    <alternativeName>
        <fullName evidence="8">Endopeptidase S2P</fullName>
    </alternativeName>
</protein>
<feature type="transmembrane region" description="Helical" evidence="10">
    <location>
        <begin position="226"/>
        <end position="248"/>
    </location>
</feature>
<dbReference type="GO" id="GO:0016020">
    <property type="term" value="C:membrane"/>
    <property type="evidence" value="ECO:0007669"/>
    <property type="project" value="InterPro"/>
</dbReference>
<dbReference type="GO" id="GO:0004222">
    <property type="term" value="F:metalloendopeptidase activity"/>
    <property type="evidence" value="ECO:0007669"/>
    <property type="project" value="InterPro"/>
</dbReference>
<dbReference type="PRINTS" id="PR01000">
    <property type="entry name" value="SREBPS2PTASE"/>
</dbReference>